<dbReference type="Pfam" id="PF01612">
    <property type="entry name" value="DNA_pol_A_exo1"/>
    <property type="match status" value="1"/>
</dbReference>
<evidence type="ECO:0000256" key="1">
    <source>
        <dbReference type="ARBA" id="ARBA00022722"/>
    </source>
</evidence>
<reference evidence="5" key="5">
    <citation type="journal article" date="2021" name="G3 (Bethesda)">
        <title>Aegilops tauschii genome assembly Aet v5.0 features greater sequence contiguity and improved annotation.</title>
        <authorList>
            <person name="Wang L."/>
            <person name="Zhu T."/>
            <person name="Rodriguez J.C."/>
            <person name="Deal K.R."/>
            <person name="Dubcovsky J."/>
            <person name="McGuire P.E."/>
            <person name="Lux T."/>
            <person name="Spannagl M."/>
            <person name="Mayer K.F.X."/>
            <person name="Baldrich P."/>
            <person name="Meyers B.C."/>
            <person name="Huo N."/>
            <person name="Gu Y.Q."/>
            <person name="Zhou H."/>
            <person name="Devos K.M."/>
            <person name="Bennetzen J.L."/>
            <person name="Unver T."/>
            <person name="Budak H."/>
            <person name="Gulick P.J."/>
            <person name="Galiba G."/>
            <person name="Kalapos B."/>
            <person name="Nelson D.R."/>
            <person name="Li P."/>
            <person name="You F.M."/>
            <person name="Luo M.C."/>
            <person name="Dvorak J."/>
        </authorList>
    </citation>
    <scope>NUCLEOTIDE SEQUENCE [LARGE SCALE GENOMIC DNA]</scope>
    <source>
        <strain evidence="5">cv. AL8/78</strain>
    </source>
</reference>
<dbReference type="GO" id="GO:0005737">
    <property type="term" value="C:cytoplasm"/>
    <property type="evidence" value="ECO:0007669"/>
    <property type="project" value="TreeGrafter"/>
</dbReference>
<proteinExistence type="predicted"/>
<organism evidence="5 6">
    <name type="scientific">Aegilops tauschii subsp. strangulata</name>
    <name type="common">Goatgrass</name>
    <dbReference type="NCBI Taxonomy" id="200361"/>
    <lineage>
        <taxon>Eukaryota</taxon>
        <taxon>Viridiplantae</taxon>
        <taxon>Streptophyta</taxon>
        <taxon>Embryophyta</taxon>
        <taxon>Tracheophyta</taxon>
        <taxon>Spermatophyta</taxon>
        <taxon>Magnoliopsida</taxon>
        <taxon>Liliopsida</taxon>
        <taxon>Poales</taxon>
        <taxon>Poaceae</taxon>
        <taxon>BOP clade</taxon>
        <taxon>Pooideae</taxon>
        <taxon>Triticodae</taxon>
        <taxon>Triticeae</taxon>
        <taxon>Triticinae</taxon>
        <taxon>Aegilops</taxon>
    </lineage>
</organism>
<dbReference type="GO" id="GO:0005634">
    <property type="term" value="C:nucleus"/>
    <property type="evidence" value="ECO:0007669"/>
    <property type="project" value="TreeGrafter"/>
</dbReference>
<dbReference type="InterPro" id="IPR051132">
    <property type="entry name" value="3-5_Exonuclease_domain"/>
</dbReference>
<sequence length="257" mass="28979">ESCLPPRRTGIQPAAAPHRNPAFAASKMARQPPPKDERPYHFDAQGIDIKATVTTQASTVEAWISRVWASYLRDADEKLVGLDTEFTNAVFGKRQKDLPKEQKQRAAVLQLCVANECLVYHIVHARHVPAMLRRFLADRDIVFCGAGIKQDQDMLGYYGLNIASSFDLQERVEVPKNVCSKPTPSLIDLSNYLLGTKFSKDGECDKLRRSGWGVFPLTLERIRYAAVDARLSFEVARRHFRSGCYDRPGDRLNFAVI</sequence>
<name>A0A453GVV2_AEGTS</name>
<evidence type="ECO:0000313" key="6">
    <source>
        <dbReference type="Proteomes" id="UP000015105"/>
    </source>
</evidence>
<dbReference type="InterPro" id="IPR012337">
    <property type="entry name" value="RNaseH-like_sf"/>
</dbReference>
<keyword evidence="6" id="KW-1185">Reference proteome</keyword>
<dbReference type="GO" id="GO:0008408">
    <property type="term" value="F:3'-5' exonuclease activity"/>
    <property type="evidence" value="ECO:0007669"/>
    <property type="project" value="InterPro"/>
</dbReference>
<feature type="region of interest" description="Disordered" evidence="3">
    <location>
        <begin position="1"/>
        <end position="37"/>
    </location>
</feature>
<reference evidence="5" key="4">
    <citation type="submission" date="2019-03" db="UniProtKB">
        <authorList>
            <consortium name="EnsemblPlants"/>
        </authorList>
    </citation>
    <scope>IDENTIFICATION</scope>
</reference>
<feature type="domain" description="3'-5' exonuclease" evidence="4">
    <location>
        <begin position="71"/>
        <end position="236"/>
    </location>
</feature>
<dbReference type="CDD" id="cd06141">
    <property type="entry name" value="WRN_exo"/>
    <property type="match status" value="1"/>
</dbReference>
<dbReference type="GO" id="GO:0003676">
    <property type="term" value="F:nucleic acid binding"/>
    <property type="evidence" value="ECO:0007669"/>
    <property type="project" value="InterPro"/>
</dbReference>
<dbReference type="Gene3D" id="3.30.420.10">
    <property type="entry name" value="Ribonuclease H-like superfamily/Ribonuclease H"/>
    <property type="match status" value="1"/>
</dbReference>
<evidence type="ECO:0000313" key="5">
    <source>
        <dbReference type="EnsemblPlants" id="AET3Gv21225800.1"/>
    </source>
</evidence>
<dbReference type="EnsemblPlants" id="AET3Gv21225800.1">
    <property type="protein sequence ID" value="AET3Gv21225800.1"/>
    <property type="gene ID" value="AET3Gv21225800"/>
</dbReference>
<dbReference type="Gramene" id="AET3Gv21225800.1">
    <property type="protein sequence ID" value="AET3Gv21225800.1"/>
    <property type="gene ID" value="AET3Gv21225800"/>
</dbReference>
<keyword evidence="1" id="KW-0540">Nuclease</keyword>
<reference evidence="6" key="2">
    <citation type="journal article" date="2017" name="Nat. Plants">
        <title>The Aegilops tauschii genome reveals multiple impacts of transposons.</title>
        <authorList>
            <person name="Zhao G."/>
            <person name="Zou C."/>
            <person name="Li K."/>
            <person name="Wang K."/>
            <person name="Li T."/>
            <person name="Gao L."/>
            <person name="Zhang X."/>
            <person name="Wang H."/>
            <person name="Yang Z."/>
            <person name="Liu X."/>
            <person name="Jiang W."/>
            <person name="Mao L."/>
            <person name="Kong X."/>
            <person name="Jiao Y."/>
            <person name="Jia J."/>
        </authorList>
    </citation>
    <scope>NUCLEOTIDE SEQUENCE [LARGE SCALE GENOMIC DNA]</scope>
    <source>
        <strain evidence="6">cv. AL8/78</strain>
    </source>
</reference>
<evidence type="ECO:0000259" key="4">
    <source>
        <dbReference type="Pfam" id="PF01612"/>
    </source>
</evidence>
<dbReference type="AlphaFoldDB" id="A0A453GVV2"/>
<dbReference type="InterPro" id="IPR002562">
    <property type="entry name" value="3'-5'_exonuclease_dom"/>
</dbReference>
<reference evidence="5" key="3">
    <citation type="journal article" date="2017" name="Nature">
        <title>Genome sequence of the progenitor of the wheat D genome Aegilops tauschii.</title>
        <authorList>
            <person name="Luo M.C."/>
            <person name="Gu Y.Q."/>
            <person name="Puiu D."/>
            <person name="Wang H."/>
            <person name="Twardziok S.O."/>
            <person name="Deal K.R."/>
            <person name="Huo N."/>
            <person name="Zhu T."/>
            <person name="Wang L."/>
            <person name="Wang Y."/>
            <person name="McGuire P.E."/>
            <person name="Liu S."/>
            <person name="Long H."/>
            <person name="Ramasamy R.K."/>
            <person name="Rodriguez J.C."/>
            <person name="Van S.L."/>
            <person name="Yuan L."/>
            <person name="Wang Z."/>
            <person name="Xia Z."/>
            <person name="Xiao L."/>
            <person name="Anderson O.D."/>
            <person name="Ouyang S."/>
            <person name="Liang Y."/>
            <person name="Zimin A.V."/>
            <person name="Pertea G."/>
            <person name="Qi P."/>
            <person name="Bennetzen J.L."/>
            <person name="Dai X."/>
            <person name="Dawson M.W."/>
            <person name="Muller H.G."/>
            <person name="Kugler K."/>
            <person name="Rivarola-Duarte L."/>
            <person name="Spannagl M."/>
            <person name="Mayer K.F.X."/>
            <person name="Lu F.H."/>
            <person name="Bevan M.W."/>
            <person name="Leroy P."/>
            <person name="Li P."/>
            <person name="You F.M."/>
            <person name="Sun Q."/>
            <person name="Liu Z."/>
            <person name="Lyons E."/>
            <person name="Wicker T."/>
            <person name="Salzberg S.L."/>
            <person name="Devos K.M."/>
            <person name="Dvorak J."/>
        </authorList>
    </citation>
    <scope>NUCLEOTIDE SEQUENCE [LARGE SCALE GENOMIC DNA]</scope>
    <source>
        <strain evidence="5">cv. AL8/78</strain>
    </source>
</reference>
<dbReference type="InterPro" id="IPR036397">
    <property type="entry name" value="RNaseH_sf"/>
</dbReference>
<dbReference type="GO" id="GO:0006139">
    <property type="term" value="P:nucleobase-containing compound metabolic process"/>
    <property type="evidence" value="ECO:0007669"/>
    <property type="project" value="InterPro"/>
</dbReference>
<dbReference type="STRING" id="200361.A0A453GVV2"/>
<dbReference type="SUPFAM" id="SSF53098">
    <property type="entry name" value="Ribonuclease H-like"/>
    <property type="match status" value="1"/>
</dbReference>
<keyword evidence="2" id="KW-0378">Hydrolase</keyword>
<dbReference type="PANTHER" id="PTHR13620:SF122">
    <property type="entry name" value="3'-5' EXONUCLEASE DOMAIN-CONTAINING PROTEIN"/>
    <property type="match status" value="1"/>
</dbReference>
<dbReference type="PANTHER" id="PTHR13620">
    <property type="entry name" value="3-5 EXONUCLEASE"/>
    <property type="match status" value="1"/>
</dbReference>
<feature type="compositionally biased region" description="Low complexity" evidence="3">
    <location>
        <begin position="13"/>
        <end position="25"/>
    </location>
</feature>
<accession>A0A453GVV2</accession>
<evidence type="ECO:0000256" key="3">
    <source>
        <dbReference type="SAM" id="MobiDB-lite"/>
    </source>
</evidence>
<protein>
    <recommendedName>
        <fullName evidence="4">3'-5' exonuclease domain-containing protein</fullName>
    </recommendedName>
</protein>
<evidence type="ECO:0000256" key="2">
    <source>
        <dbReference type="ARBA" id="ARBA00022801"/>
    </source>
</evidence>
<reference evidence="6" key="1">
    <citation type="journal article" date="2014" name="Science">
        <title>Ancient hybridizations among the ancestral genomes of bread wheat.</title>
        <authorList>
            <consortium name="International Wheat Genome Sequencing Consortium,"/>
            <person name="Marcussen T."/>
            <person name="Sandve S.R."/>
            <person name="Heier L."/>
            <person name="Spannagl M."/>
            <person name="Pfeifer M."/>
            <person name="Jakobsen K.S."/>
            <person name="Wulff B.B."/>
            <person name="Steuernagel B."/>
            <person name="Mayer K.F."/>
            <person name="Olsen O.A."/>
        </authorList>
    </citation>
    <scope>NUCLEOTIDE SEQUENCE [LARGE SCALE GENOMIC DNA]</scope>
    <source>
        <strain evidence="6">cv. AL8/78</strain>
    </source>
</reference>
<dbReference type="Proteomes" id="UP000015105">
    <property type="component" value="Chromosome 3D"/>
</dbReference>